<evidence type="ECO:0000256" key="1">
    <source>
        <dbReference type="SAM" id="MobiDB-lite"/>
    </source>
</evidence>
<dbReference type="CDD" id="cd00093">
    <property type="entry name" value="HTH_XRE"/>
    <property type="match status" value="1"/>
</dbReference>
<reference evidence="3" key="1">
    <citation type="journal article" date="2021" name="PeerJ">
        <title>Extensive microbial diversity within the chicken gut microbiome revealed by metagenomics and culture.</title>
        <authorList>
            <person name="Gilroy R."/>
            <person name="Ravi A."/>
            <person name="Getino M."/>
            <person name="Pursley I."/>
            <person name="Horton D.L."/>
            <person name="Alikhan N.F."/>
            <person name="Baker D."/>
            <person name="Gharbi K."/>
            <person name="Hall N."/>
            <person name="Watson M."/>
            <person name="Adriaenssens E.M."/>
            <person name="Foster-Nyarko E."/>
            <person name="Jarju S."/>
            <person name="Secka A."/>
            <person name="Antonio M."/>
            <person name="Oren A."/>
            <person name="Chaudhuri R.R."/>
            <person name="La Ragione R."/>
            <person name="Hildebrand F."/>
            <person name="Pallen M.J."/>
        </authorList>
    </citation>
    <scope>NUCLEOTIDE SEQUENCE</scope>
    <source>
        <strain evidence="3">ChiGjej5B5-7349</strain>
    </source>
</reference>
<dbReference type="EMBL" id="DYUK01000211">
    <property type="protein sequence ID" value="HJG80681.1"/>
    <property type="molecule type" value="Genomic_DNA"/>
</dbReference>
<accession>A0A921SP42</accession>
<gene>
    <name evidence="3" type="ORF">K8V08_09760</name>
</gene>
<feature type="region of interest" description="Disordered" evidence="1">
    <location>
        <begin position="73"/>
        <end position="92"/>
    </location>
</feature>
<dbReference type="InterPro" id="IPR010982">
    <property type="entry name" value="Lambda_DNA-bd_dom_sf"/>
</dbReference>
<dbReference type="Pfam" id="PF01381">
    <property type="entry name" value="HTH_3"/>
    <property type="match status" value="1"/>
</dbReference>
<name>A0A921SP42_9MICO</name>
<protein>
    <submittedName>
        <fullName evidence="3">Helix-turn-helix domain-containing protein</fullName>
    </submittedName>
</protein>
<dbReference type="InterPro" id="IPR001387">
    <property type="entry name" value="Cro/C1-type_HTH"/>
</dbReference>
<dbReference type="SMART" id="SM00530">
    <property type="entry name" value="HTH_XRE"/>
    <property type="match status" value="1"/>
</dbReference>
<evidence type="ECO:0000259" key="2">
    <source>
        <dbReference type="PROSITE" id="PS50943"/>
    </source>
</evidence>
<feature type="compositionally biased region" description="Basic and acidic residues" evidence="1">
    <location>
        <begin position="76"/>
        <end position="92"/>
    </location>
</feature>
<dbReference type="Proteomes" id="UP000784435">
    <property type="component" value="Unassembled WGS sequence"/>
</dbReference>
<evidence type="ECO:0000313" key="3">
    <source>
        <dbReference type="EMBL" id="HJG80681.1"/>
    </source>
</evidence>
<sequence>MESSEHRIRFGLRVRELRMHPRRATGKKPRSQERFADDIGMDRTYIGGIERGRRNPTLDVIVRLAEGLGVPPAELLRTDGRPRQSPRGDARR</sequence>
<dbReference type="AlphaFoldDB" id="A0A921SP42"/>
<feature type="domain" description="HTH cro/C1-type" evidence="2">
    <location>
        <begin position="31"/>
        <end position="75"/>
    </location>
</feature>
<dbReference type="GO" id="GO:0003677">
    <property type="term" value="F:DNA binding"/>
    <property type="evidence" value="ECO:0007669"/>
    <property type="project" value="InterPro"/>
</dbReference>
<reference evidence="3" key="2">
    <citation type="submission" date="2021-09" db="EMBL/GenBank/DDBJ databases">
        <authorList>
            <person name="Gilroy R."/>
        </authorList>
    </citation>
    <scope>NUCLEOTIDE SEQUENCE</scope>
    <source>
        <strain evidence="3">ChiGjej5B5-7349</strain>
    </source>
</reference>
<dbReference type="PROSITE" id="PS50943">
    <property type="entry name" value="HTH_CROC1"/>
    <property type="match status" value="1"/>
</dbReference>
<proteinExistence type="predicted"/>
<dbReference type="SUPFAM" id="SSF47413">
    <property type="entry name" value="lambda repressor-like DNA-binding domains"/>
    <property type="match status" value="1"/>
</dbReference>
<organism evidence="3 4">
    <name type="scientific">Brevibacterium senegalense</name>
    <dbReference type="NCBI Taxonomy" id="1033736"/>
    <lineage>
        <taxon>Bacteria</taxon>
        <taxon>Bacillati</taxon>
        <taxon>Actinomycetota</taxon>
        <taxon>Actinomycetes</taxon>
        <taxon>Micrococcales</taxon>
        <taxon>Brevibacteriaceae</taxon>
        <taxon>Brevibacterium</taxon>
    </lineage>
</organism>
<evidence type="ECO:0000313" key="4">
    <source>
        <dbReference type="Proteomes" id="UP000784435"/>
    </source>
</evidence>
<dbReference type="OrthoDB" id="9814553at2"/>
<dbReference type="Gene3D" id="1.10.260.40">
    <property type="entry name" value="lambda repressor-like DNA-binding domains"/>
    <property type="match status" value="1"/>
</dbReference>
<dbReference type="RefSeq" id="WP_019158442.1">
    <property type="nucleotide sequence ID" value="NZ_CABKRC010000003.1"/>
</dbReference>
<comment type="caution">
    <text evidence="3">The sequence shown here is derived from an EMBL/GenBank/DDBJ whole genome shotgun (WGS) entry which is preliminary data.</text>
</comment>